<proteinExistence type="predicted"/>
<feature type="compositionally biased region" description="Low complexity" evidence="1">
    <location>
        <begin position="283"/>
        <end position="299"/>
    </location>
</feature>
<feature type="region of interest" description="Disordered" evidence="1">
    <location>
        <begin position="357"/>
        <end position="559"/>
    </location>
</feature>
<evidence type="ECO:0000313" key="3">
    <source>
        <dbReference type="EMBL" id="KAL2863506.1"/>
    </source>
</evidence>
<keyword evidence="2" id="KW-0812">Transmembrane</keyword>
<accession>A0ABR4LG66</accession>
<evidence type="ECO:0000313" key="4">
    <source>
        <dbReference type="Proteomes" id="UP001610432"/>
    </source>
</evidence>
<comment type="caution">
    <text evidence="3">The sequence shown here is derived from an EMBL/GenBank/DDBJ whole genome shotgun (WGS) entry which is preliminary data.</text>
</comment>
<feature type="compositionally biased region" description="Polar residues" evidence="1">
    <location>
        <begin position="397"/>
        <end position="414"/>
    </location>
</feature>
<dbReference type="Proteomes" id="UP001610432">
    <property type="component" value="Unassembled WGS sequence"/>
</dbReference>
<protein>
    <submittedName>
        <fullName evidence="3">Uncharacterized protein</fullName>
    </submittedName>
</protein>
<evidence type="ECO:0000256" key="2">
    <source>
        <dbReference type="SAM" id="Phobius"/>
    </source>
</evidence>
<feature type="compositionally biased region" description="Pro residues" evidence="1">
    <location>
        <begin position="438"/>
        <end position="447"/>
    </location>
</feature>
<feature type="compositionally biased region" description="Polar residues" evidence="1">
    <location>
        <begin position="520"/>
        <end position="529"/>
    </location>
</feature>
<dbReference type="GeneID" id="98148771"/>
<gene>
    <name evidence="3" type="ORF">BJX67DRAFT_384663</name>
</gene>
<dbReference type="RefSeq" id="XP_070882485.1">
    <property type="nucleotide sequence ID" value="XM_071033699.1"/>
</dbReference>
<feature type="transmembrane region" description="Helical" evidence="2">
    <location>
        <begin position="140"/>
        <end position="161"/>
    </location>
</feature>
<evidence type="ECO:0000256" key="1">
    <source>
        <dbReference type="SAM" id="MobiDB-lite"/>
    </source>
</evidence>
<name>A0ABR4LG66_9EURO</name>
<dbReference type="EMBL" id="JBFXLQ010000051">
    <property type="protein sequence ID" value="KAL2863506.1"/>
    <property type="molecule type" value="Genomic_DNA"/>
</dbReference>
<organism evidence="3 4">
    <name type="scientific">Aspergillus lucknowensis</name>
    <dbReference type="NCBI Taxonomy" id="176173"/>
    <lineage>
        <taxon>Eukaryota</taxon>
        <taxon>Fungi</taxon>
        <taxon>Dikarya</taxon>
        <taxon>Ascomycota</taxon>
        <taxon>Pezizomycotina</taxon>
        <taxon>Eurotiomycetes</taxon>
        <taxon>Eurotiomycetidae</taxon>
        <taxon>Eurotiales</taxon>
        <taxon>Aspergillaceae</taxon>
        <taxon>Aspergillus</taxon>
        <taxon>Aspergillus subgen. Nidulantes</taxon>
    </lineage>
</organism>
<feature type="compositionally biased region" description="Basic and acidic residues" evidence="1">
    <location>
        <begin position="357"/>
        <end position="374"/>
    </location>
</feature>
<reference evidence="3 4" key="1">
    <citation type="submission" date="2024-07" db="EMBL/GenBank/DDBJ databases">
        <title>Section-level genome sequencing and comparative genomics of Aspergillus sections Usti and Cavernicolus.</title>
        <authorList>
            <consortium name="Lawrence Berkeley National Laboratory"/>
            <person name="Nybo J.L."/>
            <person name="Vesth T.C."/>
            <person name="Theobald S."/>
            <person name="Frisvad J.C."/>
            <person name="Larsen T.O."/>
            <person name="Kjaerboelling I."/>
            <person name="Rothschild-Mancinelli K."/>
            <person name="Lyhne E.K."/>
            <person name="Kogle M.E."/>
            <person name="Barry K."/>
            <person name="Clum A."/>
            <person name="Na H."/>
            <person name="Ledsgaard L."/>
            <person name="Lin J."/>
            <person name="Lipzen A."/>
            <person name="Kuo A."/>
            <person name="Riley R."/>
            <person name="Mondo S."/>
            <person name="Labutti K."/>
            <person name="Haridas S."/>
            <person name="Pangalinan J."/>
            <person name="Salamov A.A."/>
            <person name="Simmons B.A."/>
            <person name="Magnuson J.K."/>
            <person name="Chen J."/>
            <person name="Drula E."/>
            <person name="Henrissat B."/>
            <person name="Wiebenga A."/>
            <person name="Lubbers R.J."/>
            <person name="Gomes A.C."/>
            <person name="Macurrencykelacurrency M.R."/>
            <person name="Stajich J."/>
            <person name="Grigoriev I.V."/>
            <person name="Mortensen U.H."/>
            <person name="De Vries R.P."/>
            <person name="Baker S.E."/>
            <person name="Andersen M.R."/>
        </authorList>
    </citation>
    <scope>NUCLEOTIDE SEQUENCE [LARGE SCALE GENOMIC DNA]</scope>
    <source>
        <strain evidence="3 4">CBS 449.75</strain>
    </source>
</reference>
<feature type="region of interest" description="Disordered" evidence="1">
    <location>
        <begin position="264"/>
        <end position="322"/>
    </location>
</feature>
<sequence length="559" mass="62108">MAYRSMSSKRGGAWTKVVIFVSLYVLLLQSLIEWVVALYLYANKNVDSKMAPSLIFVLIASFLTVPLVVLHSFLAWQHNRVVGYESQKDTLHTVCTYVLRLTITIRLGASVAGLVIVSQQAFCLPNTASGSFWNVGISCALHRAVVIVSVLSFLTVCLYFCSRELCERPYDVSLLGVYNHQHSNRENSILSASTLNSEKNLKNDILCVCRRPDITYGRTPYMTSSDKSEASQFAPSILHPTPIRPTSFLHFDTDQEAEAEYLSGTTATPGTQPDAYFPSVSRTPSTATPQTTHQPHSQTLPELPDGSNEQQQSTHKRGKSSVSSLWRFLPKSLPVSLPLSADPQIRAFAEENAQIDIEKQDVRREEISTRDQHPLESAAKPPQPPPKDQQPSRPNHDSQGQTFSLPRSTTTNSADAPEVVTRTPPKIHRSNTTTTTPLPHPTNPPPSSWATLLDPTQPRPMRMSTMRIPRRQSHLGPPHAPRYTQSQRFPGGRNRYSRHVRRNDLESPYQQHPNLRRPRSSTFGNTSIVSVPGHLDCIRETGASLDESPPSGDRGDGVA</sequence>
<feature type="transmembrane region" description="Helical" evidence="2">
    <location>
        <begin position="54"/>
        <end position="76"/>
    </location>
</feature>
<keyword evidence="2" id="KW-1133">Transmembrane helix</keyword>
<keyword evidence="2" id="KW-0472">Membrane</keyword>
<feature type="transmembrane region" description="Helical" evidence="2">
    <location>
        <begin position="21"/>
        <end position="42"/>
    </location>
</feature>
<keyword evidence="4" id="KW-1185">Reference proteome</keyword>
<feature type="transmembrane region" description="Helical" evidence="2">
    <location>
        <begin position="97"/>
        <end position="120"/>
    </location>
</feature>